<dbReference type="GO" id="GO:0005975">
    <property type="term" value="P:carbohydrate metabolic process"/>
    <property type="evidence" value="ECO:0007669"/>
    <property type="project" value="InterPro"/>
</dbReference>
<feature type="domain" description="SAM" evidence="8">
    <location>
        <begin position="626"/>
        <end position="684"/>
    </location>
</feature>
<evidence type="ECO:0000256" key="2">
    <source>
        <dbReference type="ARBA" id="ARBA00022801"/>
    </source>
</evidence>
<feature type="signal peptide" evidence="7">
    <location>
        <begin position="1"/>
        <end position="24"/>
    </location>
</feature>
<gene>
    <name evidence="9" type="ORF">H6P81_006169</name>
</gene>
<protein>
    <recommendedName>
        <fullName evidence="8">SAM domain-containing protein</fullName>
    </recommendedName>
</protein>
<dbReference type="PROSITE" id="PS00587">
    <property type="entry name" value="GLYCOSYL_HYDROL_F17"/>
    <property type="match status" value="1"/>
</dbReference>
<dbReference type="CDD" id="cd09487">
    <property type="entry name" value="SAM_superfamily"/>
    <property type="match status" value="1"/>
</dbReference>
<feature type="chain" id="PRO_5043608319" description="SAM domain-containing protein" evidence="7">
    <location>
        <begin position="25"/>
        <end position="687"/>
    </location>
</feature>
<dbReference type="InterPro" id="IPR001660">
    <property type="entry name" value="SAM"/>
</dbReference>
<evidence type="ECO:0000256" key="7">
    <source>
        <dbReference type="SAM" id="SignalP"/>
    </source>
</evidence>
<dbReference type="Gene3D" id="3.20.20.80">
    <property type="entry name" value="Glycosidases"/>
    <property type="match status" value="1"/>
</dbReference>
<evidence type="ECO:0000256" key="1">
    <source>
        <dbReference type="ARBA" id="ARBA00008773"/>
    </source>
</evidence>
<evidence type="ECO:0000313" key="9">
    <source>
        <dbReference type="EMBL" id="KAG9453265.1"/>
    </source>
</evidence>
<evidence type="ECO:0000256" key="4">
    <source>
        <dbReference type="RuleBase" id="RU004335"/>
    </source>
</evidence>
<dbReference type="PANTHER" id="PTHR32227">
    <property type="entry name" value="GLUCAN ENDO-1,3-BETA-GLUCOSIDASE BG1-RELATED-RELATED"/>
    <property type="match status" value="1"/>
</dbReference>
<dbReference type="SMART" id="SM00454">
    <property type="entry name" value="SAM"/>
    <property type="match status" value="1"/>
</dbReference>
<dbReference type="Proteomes" id="UP000825729">
    <property type="component" value="Unassembled WGS sequence"/>
</dbReference>
<dbReference type="InterPro" id="IPR013761">
    <property type="entry name" value="SAM/pointed_sf"/>
</dbReference>
<dbReference type="Pfam" id="PF00332">
    <property type="entry name" value="Glyco_hydro_17"/>
    <property type="match status" value="1"/>
</dbReference>
<dbReference type="Pfam" id="PF07647">
    <property type="entry name" value="SAM_2"/>
    <property type="match status" value="1"/>
</dbReference>
<evidence type="ECO:0000256" key="3">
    <source>
        <dbReference type="ARBA" id="ARBA00023295"/>
    </source>
</evidence>
<comment type="caution">
    <text evidence="9">The sequence shown here is derived from an EMBL/GenBank/DDBJ whole genome shotgun (WGS) entry which is preliminary data.</text>
</comment>
<dbReference type="PROSITE" id="PS50105">
    <property type="entry name" value="SAM_DOMAIN"/>
    <property type="match status" value="1"/>
</dbReference>
<organism evidence="9 10">
    <name type="scientific">Aristolochia fimbriata</name>
    <name type="common">White veined hardy Dutchman's pipe vine</name>
    <dbReference type="NCBI Taxonomy" id="158543"/>
    <lineage>
        <taxon>Eukaryota</taxon>
        <taxon>Viridiplantae</taxon>
        <taxon>Streptophyta</taxon>
        <taxon>Embryophyta</taxon>
        <taxon>Tracheophyta</taxon>
        <taxon>Spermatophyta</taxon>
        <taxon>Magnoliopsida</taxon>
        <taxon>Magnoliidae</taxon>
        <taxon>Piperales</taxon>
        <taxon>Aristolochiaceae</taxon>
        <taxon>Aristolochia</taxon>
    </lineage>
</organism>
<reference evidence="9 10" key="1">
    <citation type="submission" date="2021-07" db="EMBL/GenBank/DDBJ databases">
        <title>The Aristolochia fimbriata genome: insights into angiosperm evolution, floral development and chemical biosynthesis.</title>
        <authorList>
            <person name="Jiao Y."/>
        </authorList>
    </citation>
    <scope>NUCLEOTIDE SEQUENCE [LARGE SCALE GENOMIC DNA]</scope>
    <source>
        <strain evidence="9">IBCAS-2021</strain>
        <tissue evidence="9">Leaf</tissue>
    </source>
</reference>
<dbReference type="SUPFAM" id="SSF51445">
    <property type="entry name" value="(Trans)glycosidases"/>
    <property type="match status" value="1"/>
</dbReference>
<dbReference type="InterPro" id="IPR044965">
    <property type="entry name" value="Glyco_hydro_17_plant"/>
</dbReference>
<name>A0AAV7EYR1_ARIFI</name>
<proteinExistence type="inferred from homology"/>
<dbReference type="AlphaFoldDB" id="A0AAV7EYR1"/>
<dbReference type="EMBL" id="JAINDJ010000003">
    <property type="protein sequence ID" value="KAG9453265.1"/>
    <property type="molecule type" value="Genomic_DNA"/>
</dbReference>
<dbReference type="SUPFAM" id="SSF47769">
    <property type="entry name" value="SAM/Pointed domain"/>
    <property type="match status" value="1"/>
</dbReference>
<keyword evidence="3 5" id="KW-0326">Glycosidase</keyword>
<dbReference type="InterPro" id="IPR017853">
    <property type="entry name" value="GH"/>
</dbReference>
<keyword evidence="10" id="KW-1185">Reference proteome</keyword>
<keyword evidence="2 5" id="KW-0378">Hydrolase</keyword>
<evidence type="ECO:0000256" key="5">
    <source>
        <dbReference type="RuleBase" id="RU004336"/>
    </source>
</evidence>
<feature type="region of interest" description="Disordered" evidence="6">
    <location>
        <begin position="458"/>
        <end position="514"/>
    </location>
</feature>
<dbReference type="Gene3D" id="1.10.150.50">
    <property type="entry name" value="Transcription Factor, Ets-1"/>
    <property type="match status" value="1"/>
</dbReference>
<evidence type="ECO:0000259" key="8">
    <source>
        <dbReference type="PROSITE" id="PS50105"/>
    </source>
</evidence>
<dbReference type="InterPro" id="IPR000490">
    <property type="entry name" value="Glyco_hydro_17"/>
</dbReference>
<accession>A0AAV7EYR1</accession>
<dbReference type="GO" id="GO:0004553">
    <property type="term" value="F:hydrolase activity, hydrolyzing O-glycosyl compounds"/>
    <property type="evidence" value="ECO:0007669"/>
    <property type="project" value="InterPro"/>
</dbReference>
<evidence type="ECO:0000313" key="10">
    <source>
        <dbReference type="Proteomes" id="UP000825729"/>
    </source>
</evidence>
<comment type="similarity">
    <text evidence="1 4">Belongs to the glycosyl hydrolase 17 family.</text>
</comment>
<sequence>MAAGVTNLLLPLLLLLEFTFYVYGDSKIGVTYVDFGLRDRGPGPGRVVPFLLRSFPGLSRVRLPDPSPDTVSAFSYSGISLLLSVPNSLIRSFAVNRSSALWWLSHHVVPFYPRARVAMISVGDNVVPASMDLAELLLPAISNLHRALREFGFRKISVSTTFGFDIIKDPFPPSTAHFDETTAKSLVSPLLDFLSASNSSFLINLYPYHFFRSAADLPIGYVLFQENQPYTYREDPVTGLRYRNLFDMMIDAVITAMGALGRDRIPIVVTETGWPSEGGVNEPEANELFAGIYTNGLIRHLRSDLGTPLRKEGAAATYIFELFDEETKQGPSRNRHWGILYPNMTRKYRIDFSGSERIGHGDLMLLVFGFFSVIIMNLQREVFEVNPLAPISDIPMAKVKRKQLRAIAEKGGRLAKTSASNTDEGQDENDWVIVKKQRIRIWIPPISTEKTLLQSSILKHKKGKPRQVPTESCLKSMARRQQKLSQSAQKKTAHVSKNKEKSSKPLGPAPSLFPEYRHLPQPTFEIASKESNPFVGESVAGPSCKPMVRMHKSSKTHVSPIKLSTGILGWGRPSTQRLSLLAASCYYESKKPCAFETLSCLNLGELQNQQTRAFNLERKLELAGGLSRWLVSQGLEQFVLIFQRENVDKLQLLNLTMGTLKDMGATAVGPRRKLIHAIDRLSQPYYF</sequence>
<evidence type="ECO:0000256" key="6">
    <source>
        <dbReference type="SAM" id="MobiDB-lite"/>
    </source>
</evidence>
<keyword evidence="7" id="KW-0732">Signal</keyword>